<dbReference type="STRING" id="394.NGR_c18550"/>
<dbReference type="Pfam" id="PF08327">
    <property type="entry name" value="AHSA1"/>
    <property type="match status" value="1"/>
</dbReference>
<accession>C3MDV0</accession>
<sequence>MHMIEPVPVRKSVTVRTSRQKAFEVFVHGIGNWWIKQHSLTESGQNTVIVEARTGGRWYEIGNAGEERDWGRVIVCDPPHRILLAWQLNADFDFDPASQTEVEVMFEAKGENETTVTLIHRDLGSFAAKAEDLRSVLDSEKGWSGLLASYAAKTA</sequence>
<dbReference type="AlphaFoldDB" id="C3MDV0"/>
<dbReference type="InterPro" id="IPR023393">
    <property type="entry name" value="START-like_dom_sf"/>
</dbReference>
<keyword evidence="4" id="KW-1185">Reference proteome</keyword>
<comment type="similarity">
    <text evidence="1">Belongs to the AHA1 family.</text>
</comment>
<dbReference type="SUPFAM" id="SSF55961">
    <property type="entry name" value="Bet v1-like"/>
    <property type="match status" value="1"/>
</dbReference>
<protein>
    <recommendedName>
        <fullName evidence="2">Activator of Hsp90 ATPase homologue 1/2-like C-terminal domain-containing protein</fullName>
    </recommendedName>
</protein>
<gene>
    <name evidence="3" type="ordered locus">NGR_c18550</name>
</gene>
<dbReference type="Gene3D" id="3.30.530.20">
    <property type="match status" value="1"/>
</dbReference>
<evidence type="ECO:0000256" key="1">
    <source>
        <dbReference type="ARBA" id="ARBA00006817"/>
    </source>
</evidence>
<dbReference type="Proteomes" id="UP000001054">
    <property type="component" value="Chromosome"/>
</dbReference>
<dbReference type="CDD" id="cd08891">
    <property type="entry name" value="SRPBCC_CalC"/>
    <property type="match status" value="1"/>
</dbReference>
<reference evidence="3 4" key="1">
    <citation type="journal article" date="2009" name="Appl. Environ. Microbiol.">
        <title>Rhizobium sp. strain NGR234 possesses a remarkable number of secretion systems.</title>
        <authorList>
            <person name="Schmeisser C."/>
            <person name="Liesegang H."/>
            <person name="Krysciak D."/>
            <person name="Bakkou N."/>
            <person name="Le Quere A."/>
            <person name="Wollherr A."/>
            <person name="Heinemeyer I."/>
            <person name="Morgenstern B."/>
            <person name="Pommerening-Roeser A."/>
            <person name="Flores M."/>
            <person name="Palacios R."/>
            <person name="Brenner S."/>
            <person name="Gottschalk G."/>
            <person name="Schmitz R.A."/>
            <person name="Broughton W.J."/>
            <person name="Perret X."/>
            <person name="Strittmatter A.W."/>
            <person name="Streit W.R."/>
        </authorList>
    </citation>
    <scope>NUCLEOTIDE SEQUENCE [LARGE SCALE GENOMIC DNA]</scope>
    <source>
        <strain evidence="4">NBRC 101917 / NGR234</strain>
    </source>
</reference>
<dbReference type="RefSeq" id="WP_012708383.1">
    <property type="nucleotide sequence ID" value="NC_012587.1"/>
</dbReference>
<dbReference type="KEGG" id="rhi:NGR_c18550"/>
<evidence type="ECO:0000313" key="3">
    <source>
        <dbReference type="EMBL" id="ACP25619.1"/>
    </source>
</evidence>
<dbReference type="eggNOG" id="COG3832">
    <property type="taxonomic scope" value="Bacteria"/>
</dbReference>
<dbReference type="EMBL" id="CP001389">
    <property type="protein sequence ID" value="ACP25619.1"/>
    <property type="molecule type" value="Genomic_DNA"/>
</dbReference>
<dbReference type="HOGENOM" id="CLU_112319_1_0_5"/>
<feature type="domain" description="Activator of Hsp90 ATPase homologue 1/2-like C-terminal" evidence="2">
    <location>
        <begin position="44"/>
        <end position="147"/>
    </location>
</feature>
<evidence type="ECO:0000313" key="4">
    <source>
        <dbReference type="Proteomes" id="UP000001054"/>
    </source>
</evidence>
<name>C3MDV0_SINFN</name>
<proteinExistence type="inferred from homology"/>
<evidence type="ECO:0000259" key="2">
    <source>
        <dbReference type="Pfam" id="PF08327"/>
    </source>
</evidence>
<dbReference type="PATRIC" id="fig|394.7.peg.4683"/>
<dbReference type="OrthoDB" id="793407at2"/>
<organism evidence="3 4">
    <name type="scientific">Sinorhizobium fredii (strain NBRC 101917 / NGR234)</name>
    <dbReference type="NCBI Taxonomy" id="394"/>
    <lineage>
        <taxon>Bacteria</taxon>
        <taxon>Pseudomonadati</taxon>
        <taxon>Pseudomonadota</taxon>
        <taxon>Alphaproteobacteria</taxon>
        <taxon>Hyphomicrobiales</taxon>
        <taxon>Rhizobiaceae</taxon>
        <taxon>Sinorhizobium/Ensifer group</taxon>
        <taxon>Sinorhizobium</taxon>
    </lineage>
</organism>
<dbReference type="InterPro" id="IPR013538">
    <property type="entry name" value="ASHA1/2-like_C"/>
</dbReference>